<dbReference type="AlphaFoldDB" id="A0A8K0CTH4"/>
<feature type="signal peptide" evidence="1">
    <location>
        <begin position="1"/>
        <end position="24"/>
    </location>
</feature>
<feature type="domain" description="CBM39" evidence="2">
    <location>
        <begin position="501"/>
        <end position="605"/>
    </location>
</feature>
<dbReference type="OrthoDB" id="4781at2759"/>
<dbReference type="PROSITE" id="PS51969">
    <property type="entry name" value="CBM39"/>
    <property type="match status" value="6"/>
</dbReference>
<organism evidence="3 4">
    <name type="scientific">Ignelater luminosus</name>
    <name type="common">Cucubano</name>
    <name type="synonym">Pyrophorus luminosus</name>
    <dbReference type="NCBI Taxonomy" id="2038154"/>
    <lineage>
        <taxon>Eukaryota</taxon>
        <taxon>Metazoa</taxon>
        <taxon>Ecdysozoa</taxon>
        <taxon>Arthropoda</taxon>
        <taxon>Hexapoda</taxon>
        <taxon>Insecta</taxon>
        <taxon>Pterygota</taxon>
        <taxon>Neoptera</taxon>
        <taxon>Endopterygota</taxon>
        <taxon>Coleoptera</taxon>
        <taxon>Polyphaga</taxon>
        <taxon>Elateriformia</taxon>
        <taxon>Elateroidea</taxon>
        <taxon>Elateridae</taxon>
        <taxon>Agrypninae</taxon>
        <taxon>Pyrophorini</taxon>
        <taxon>Ignelater</taxon>
    </lineage>
</organism>
<keyword evidence="1" id="KW-0732">Signal</keyword>
<dbReference type="Proteomes" id="UP000801492">
    <property type="component" value="Unassembled WGS sequence"/>
</dbReference>
<gene>
    <name evidence="3" type="ORF">ILUMI_12787</name>
</gene>
<dbReference type="EMBL" id="VTPC01008022">
    <property type="protein sequence ID" value="KAF2893393.1"/>
    <property type="molecule type" value="Genomic_DNA"/>
</dbReference>
<evidence type="ECO:0000313" key="4">
    <source>
        <dbReference type="Proteomes" id="UP000801492"/>
    </source>
</evidence>
<dbReference type="GO" id="GO:0030246">
    <property type="term" value="F:carbohydrate binding"/>
    <property type="evidence" value="ECO:0007669"/>
    <property type="project" value="InterPro"/>
</dbReference>
<dbReference type="Gene3D" id="2.60.40.2140">
    <property type="entry name" value="Beta-1,3-glucan-recognition protein, N-terminal domain"/>
    <property type="match status" value="6"/>
</dbReference>
<keyword evidence="4" id="KW-1185">Reference proteome</keyword>
<feature type="domain" description="CBM39" evidence="2">
    <location>
        <begin position="149"/>
        <end position="249"/>
    </location>
</feature>
<reference evidence="3" key="1">
    <citation type="submission" date="2019-08" db="EMBL/GenBank/DDBJ databases">
        <title>The genome of the North American firefly Photinus pyralis.</title>
        <authorList>
            <consortium name="Photinus pyralis genome working group"/>
            <person name="Fallon T.R."/>
            <person name="Sander Lower S.E."/>
            <person name="Weng J.-K."/>
        </authorList>
    </citation>
    <scope>NUCLEOTIDE SEQUENCE</scope>
    <source>
        <strain evidence="3">TRF0915ILg1</strain>
        <tissue evidence="3">Whole body</tissue>
    </source>
</reference>
<evidence type="ECO:0000259" key="2">
    <source>
        <dbReference type="PROSITE" id="PS51969"/>
    </source>
</evidence>
<evidence type="ECO:0000313" key="3">
    <source>
        <dbReference type="EMBL" id="KAF2893393.1"/>
    </source>
</evidence>
<feature type="domain" description="CBM39" evidence="2">
    <location>
        <begin position="368"/>
        <end position="472"/>
    </location>
</feature>
<feature type="domain" description="CBM39" evidence="2">
    <location>
        <begin position="620"/>
        <end position="724"/>
    </location>
</feature>
<feature type="domain" description="CBM39" evidence="2">
    <location>
        <begin position="259"/>
        <end position="363"/>
    </location>
</feature>
<proteinExistence type="predicted"/>
<dbReference type="InterPro" id="IPR031756">
    <property type="entry name" value="BGBP_N"/>
</dbReference>
<accession>A0A8K0CTH4</accession>
<sequence length="741" mass="85251">MCRFEEDLLLYLFCLLLLGSEIKSEYGIPDVTIKTSWPAGITASIPDEEGIVSFTFNGRVNEKMSGRENGTLSGKVTQALNGHWTFENRNVFVKAGDVIYYWVKVNYLDGNEQAELYKENQSYGITENDFIVTTTTSPPSTTNQMIKEYQIPNATVQAFSPRGVKISIPDEDGVQSVSIHGLLNVTSKKSFARTLHAVVDGYWTYFARDVKLNLGDVLYYWIEVGYFNGIKSIQYKSGVQSVFISKFVRAPDDRIEMDYEIPNITIEPLSPKGLKVSIPNKTGIRSFEFHANVDNLIYRRENGKLSGEITSPIDKLWIYFNKDVQLDFNNVISYWVKIKYHDGYHTVDSYSPVYSYRVHISTTTTREYTIPHITVEPLRPKGLKVFIPDDKEIRSFAFHANINDRINGREEGTLSEEIIKPIDGFWTFLDKHVYLQPDDVIYYWVKVNCFDGNQNVLYYKDNQIFVVKELFNGGNFDTEVSTTTTTTTIRTTTTSKPEIDFEMPQVTIETLQPKGVRVSIPDRRGIRLFAFHGNINKVINGREEGTLSRVVAESTNGLWTFLDKNVNLDFGDVIYYWVQVDHYNGRQRNEYYKSDQKFTVTGNSSWFGEKNSSNAAQSDINVPDVLIEVFWPKGFRVSIPDEKGIKLFEFHAKINRRINSREEGNLSKDVIQAVNGRWTYLDENVRLESGDVIYYWIKVDYVLGNQRIGRYKENQTFKVTGKFFETKHLTLDDIGCNYSML</sequence>
<feature type="domain" description="CBM39" evidence="2">
    <location>
        <begin position="26"/>
        <end position="130"/>
    </location>
</feature>
<evidence type="ECO:0000256" key="1">
    <source>
        <dbReference type="SAM" id="SignalP"/>
    </source>
</evidence>
<dbReference type="Pfam" id="PF15886">
    <property type="entry name" value="CBM39"/>
    <property type="match status" value="6"/>
</dbReference>
<comment type="caution">
    <text evidence="3">The sequence shown here is derived from an EMBL/GenBank/DDBJ whole genome shotgun (WGS) entry which is preliminary data.</text>
</comment>
<name>A0A8K0CTH4_IGNLU</name>
<feature type="chain" id="PRO_5035435441" description="CBM39 domain-containing protein" evidence="1">
    <location>
        <begin position="25"/>
        <end position="741"/>
    </location>
</feature>
<dbReference type="InterPro" id="IPR043030">
    <property type="entry name" value="BGBP_N_sf"/>
</dbReference>
<protein>
    <recommendedName>
        <fullName evidence="2">CBM39 domain-containing protein</fullName>
    </recommendedName>
</protein>